<comment type="caution">
    <text evidence="1">The sequence shown here is derived from an EMBL/GenBank/DDBJ whole genome shotgun (WGS) entry which is preliminary data.</text>
</comment>
<gene>
    <name evidence="1" type="ORF">ACFYXI_34930</name>
</gene>
<evidence type="ECO:0000313" key="2">
    <source>
        <dbReference type="Proteomes" id="UP001602013"/>
    </source>
</evidence>
<dbReference type="NCBIfam" id="TIGR02276">
    <property type="entry name" value="beta_rpt_yvtn"/>
    <property type="match status" value="1"/>
</dbReference>
<dbReference type="PANTHER" id="PTHR47197">
    <property type="entry name" value="PROTEIN NIRF"/>
    <property type="match status" value="1"/>
</dbReference>
<organism evidence="1 2">
    <name type="scientific">Microtetraspora malaysiensis</name>
    <dbReference type="NCBI Taxonomy" id="161358"/>
    <lineage>
        <taxon>Bacteria</taxon>
        <taxon>Bacillati</taxon>
        <taxon>Actinomycetota</taxon>
        <taxon>Actinomycetes</taxon>
        <taxon>Streptosporangiales</taxon>
        <taxon>Streptosporangiaceae</taxon>
        <taxon>Microtetraspora</taxon>
    </lineage>
</organism>
<accession>A0ABW6T0J1</accession>
<dbReference type="Gene3D" id="2.130.10.10">
    <property type="entry name" value="YVTN repeat-like/Quinoprotein amine dehydrogenase"/>
    <property type="match status" value="2"/>
</dbReference>
<evidence type="ECO:0008006" key="3">
    <source>
        <dbReference type="Google" id="ProtNLM"/>
    </source>
</evidence>
<reference evidence="1 2" key="1">
    <citation type="submission" date="2024-10" db="EMBL/GenBank/DDBJ databases">
        <title>The Natural Products Discovery Center: Release of the First 8490 Sequenced Strains for Exploring Actinobacteria Biosynthetic Diversity.</title>
        <authorList>
            <person name="Kalkreuter E."/>
            <person name="Kautsar S.A."/>
            <person name="Yang D."/>
            <person name="Bader C.D."/>
            <person name="Teijaro C.N."/>
            <person name="Fluegel L."/>
            <person name="Davis C.M."/>
            <person name="Simpson J.R."/>
            <person name="Lauterbach L."/>
            <person name="Steele A.D."/>
            <person name="Gui C."/>
            <person name="Meng S."/>
            <person name="Li G."/>
            <person name="Viehrig K."/>
            <person name="Ye F."/>
            <person name="Su P."/>
            <person name="Kiefer A.F."/>
            <person name="Nichols A."/>
            <person name="Cepeda A.J."/>
            <person name="Yan W."/>
            <person name="Fan B."/>
            <person name="Jiang Y."/>
            <person name="Adhikari A."/>
            <person name="Zheng C.-J."/>
            <person name="Schuster L."/>
            <person name="Cowan T.M."/>
            <person name="Smanski M.J."/>
            <person name="Chevrette M.G."/>
            <person name="De Carvalho L.P.S."/>
            <person name="Shen B."/>
        </authorList>
    </citation>
    <scope>NUCLEOTIDE SEQUENCE [LARGE SCALE GENOMIC DNA]</scope>
    <source>
        <strain evidence="1 2">NPDC002173</strain>
    </source>
</reference>
<dbReference type="PANTHER" id="PTHR47197:SF3">
    <property type="entry name" value="DIHYDRO-HEME D1 DEHYDROGENASE"/>
    <property type="match status" value="1"/>
</dbReference>
<sequence>MTEAQRSAYTDSLDVVDVTTNAAHVIDTASNKVVRTIYLGRAPQEGFFSPDGRYLWVAERGQDTVAIIDWRNNRVVDRIVSEDGPSKVVFSPDGRRAYVNHLRADALDVIDVPGRRIIQRVRIPSNAGGSSDEAVSPDGKEIWLGMPTNGRTTAVLNAKTYQVQAVLDTGPRTNHPNFVTVGKVDYAYVTVGDLNQTLVYRRSPNGGPPTLVKRIHNHGAGPHGIWPSPDNSRIYVVLQKSDAVDVIDTKTMSVVKTLRIGQYPMALVYVARASRGSSANLSRQGLGMPVVNLPIDVRGVPGSGTANIRSVPGLDEIVVDVRGLPPHRPFTVYAVRGTSETAILSAKSDGMGAIPEALAYVHFFANHYDKLVLRPASSR</sequence>
<dbReference type="InterPro" id="IPR015943">
    <property type="entry name" value="WD40/YVTN_repeat-like_dom_sf"/>
</dbReference>
<keyword evidence="2" id="KW-1185">Reference proteome</keyword>
<dbReference type="SUPFAM" id="SSF51004">
    <property type="entry name" value="C-terminal (heme d1) domain of cytochrome cd1-nitrite reductase"/>
    <property type="match status" value="1"/>
</dbReference>
<dbReference type="InterPro" id="IPR051200">
    <property type="entry name" value="Host-pathogen_enzymatic-act"/>
</dbReference>
<protein>
    <recommendedName>
        <fullName evidence="3">40-residue YVTN family beta-propeller repeat-containing protein</fullName>
    </recommendedName>
</protein>
<dbReference type="RefSeq" id="WP_387417006.1">
    <property type="nucleotide sequence ID" value="NZ_JBIASD010000036.1"/>
</dbReference>
<name>A0ABW6T0J1_9ACTN</name>
<dbReference type="InterPro" id="IPR011048">
    <property type="entry name" value="Haem_d1_sf"/>
</dbReference>
<evidence type="ECO:0000313" key="1">
    <source>
        <dbReference type="EMBL" id="MFF3670796.1"/>
    </source>
</evidence>
<dbReference type="EMBL" id="JBIASD010000036">
    <property type="protein sequence ID" value="MFF3670796.1"/>
    <property type="molecule type" value="Genomic_DNA"/>
</dbReference>
<dbReference type="InterPro" id="IPR011964">
    <property type="entry name" value="YVTN_b-propeller_repeat"/>
</dbReference>
<dbReference type="Proteomes" id="UP001602013">
    <property type="component" value="Unassembled WGS sequence"/>
</dbReference>
<proteinExistence type="predicted"/>